<dbReference type="RefSeq" id="WP_048673899.1">
    <property type="nucleotide sequence ID" value="NZ_CBTJ020000055.1"/>
</dbReference>
<dbReference type="PANTHER" id="PTHR37461:SF1">
    <property type="entry name" value="ANTI-SIGMA-K FACTOR RSKA"/>
    <property type="match status" value="1"/>
</dbReference>
<reference evidence="2" key="2">
    <citation type="submission" date="2014-03" db="EMBL/GenBank/DDBJ databases">
        <title>Candidatus Competibacter-lineage genomes retrieved from metagenomes reveal functional metabolic diversity.</title>
        <authorList>
            <person name="McIlroy S.J."/>
            <person name="Albertsen M."/>
            <person name="Andresen E.K."/>
            <person name="Saunders A.M."/>
            <person name="Kristiansen R."/>
            <person name="Stokholm-Bjerregaard M."/>
            <person name="Nielsen K.L."/>
            <person name="Nielsen P.H."/>
        </authorList>
    </citation>
    <scope>NUCLEOTIDE SEQUENCE</scope>
    <source>
        <strain evidence="2">Run_A_D11</strain>
    </source>
</reference>
<dbReference type="Pfam" id="PF10099">
    <property type="entry name" value="RskA_C"/>
    <property type="match status" value="1"/>
</dbReference>
<dbReference type="AlphaFoldDB" id="W6M9J6"/>
<dbReference type="PANTHER" id="PTHR37461">
    <property type="entry name" value="ANTI-SIGMA-K FACTOR RSKA"/>
    <property type="match status" value="1"/>
</dbReference>
<dbReference type="OrthoDB" id="5298046at2"/>
<keyword evidence="3" id="KW-1185">Reference proteome</keyword>
<dbReference type="Proteomes" id="UP000035760">
    <property type="component" value="Unassembled WGS sequence"/>
</dbReference>
<proteinExistence type="predicted"/>
<name>W6M9J6_9GAMM</name>
<dbReference type="EMBL" id="CBTJ020000055">
    <property type="protein sequence ID" value="CDI03284.1"/>
    <property type="molecule type" value="Genomic_DNA"/>
</dbReference>
<dbReference type="InterPro" id="IPR018764">
    <property type="entry name" value="RskA_C"/>
</dbReference>
<dbReference type="GO" id="GO:0005886">
    <property type="term" value="C:plasma membrane"/>
    <property type="evidence" value="ECO:0007669"/>
    <property type="project" value="InterPro"/>
</dbReference>
<dbReference type="STRING" id="1400863.BN873_470026"/>
<evidence type="ECO:0000313" key="2">
    <source>
        <dbReference type="EMBL" id="CDI03284.1"/>
    </source>
</evidence>
<evidence type="ECO:0000313" key="3">
    <source>
        <dbReference type="Proteomes" id="UP000035760"/>
    </source>
</evidence>
<comment type="caution">
    <text evidence="2">The sequence shown here is derived from an EMBL/GenBank/DDBJ whole genome shotgun (WGS) entry which is preliminary data.</text>
</comment>
<organism evidence="2 3">
    <name type="scientific">Candidatus Competibacter denitrificans Run_A_D11</name>
    <dbReference type="NCBI Taxonomy" id="1400863"/>
    <lineage>
        <taxon>Bacteria</taxon>
        <taxon>Pseudomonadati</taxon>
        <taxon>Pseudomonadota</taxon>
        <taxon>Gammaproteobacteria</taxon>
        <taxon>Candidatus Competibacteraceae</taxon>
        <taxon>Candidatus Competibacter</taxon>
    </lineage>
</organism>
<gene>
    <name evidence="2" type="ORF">BN873_470026</name>
</gene>
<protein>
    <recommendedName>
        <fullName evidence="1">Anti-sigma K factor RskA C-terminal domain-containing protein</fullName>
    </recommendedName>
</protein>
<dbReference type="InterPro" id="IPR051474">
    <property type="entry name" value="Anti-sigma-K/W_factor"/>
</dbReference>
<accession>W6M9J6</accession>
<dbReference type="GO" id="GO:0006417">
    <property type="term" value="P:regulation of translation"/>
    <property type="evidence" value="ECO:0007669"/>
    <property type="project" value="TreeGrafter"/>
</dbReference>
<dbReference type="GO" id="GO:0016989">
    <property type="term" value="F:sigma factor antagonist activity"/>
    <property type="evidence" value="ECO:0007669"/>
    <property type="project" value="TreeGrafter"/>
</dbReference>
<reference evidence="2" key="1">
    <citation type="submission" date="2013-07" db="EMBL/GenBank/DDBJ databases">
        <authorList>
            <person name="McIlroy S."/>
        </authorList>
    </citation>
    <scope>NUCLEOTIDE SEQUENCE [LARGE SCALE GENOMIC DNA]</scope>
    <source>
        <strain evidence="2">Run_A_D11</strain>
    </source>
</reference>
<evidence type="ECO:0000259" key="1">
    <source>
        <dbReference type="Pfam" id="PF10099"/>
    </source>
</evidence>
<sequence>MNYLHSFWRDQLAAEYVLGTLHGSARRRFERLLPAHPALQRAVTDWERRLNRLAVASSPALPPTDVWNNLQQRLFPSEQRPSWWNSLTFWRGLAAAGVLAAVGVLAPQLADIPQEADMRFAAIRGKQQELLWTVARVDDGRLYVSNPRPMAMPPDQRCFLWLKPADSPPMMLGVLPDDGSARTLPMPAGVTEPARGELWVTMQPMAPEPQPPAEPLYQTRWKAI</sequence>
<feature type="domain" description="Anti-sigma K factor RskA C-terminal" evidence="1">
    <location>
        <begin position="92"/>
        <end position="212"/>
    </location>
</feature>